<keyword evidence="4" id="KW-0378">Hydrolase</keyword>
<dbReference type="PANTHER" id="PTHR32268:SF11">
    <property type="entry name" value="HOMOSERINE O-ACETYLTRANSFERASE"/>
    <property type="match status" value="1"/>
</dbReference>
<dbReference type="SUPFAM" id="SSF53474">
    <property type="entry name" value="alpha/beta-Hydrolases"/>
    <property type="match status" value="1"/>
</dbReference>
<dbReference type="GO" id="GO:0004414">
    <property type="term" value="F:homoserine O-acetyltransferase activity"/>
    <property type="evidence" value="ECO:0007669"/>
    <property type="project" value="TreeGrafter"/>
</dbReference>
<organism evidence="4 5">
    <name type="scientific">Psychroserpens burtonensis</name>
    <dbReference type="NCBI Taxonomy" id="49278"/>
    <lineage>
        <taxon>Bacteria</taxon>
        <taxon>Pseudomonadati</taxon>
        <taxon>Bacteroidota</taxon>
        <taxon>Flavobacteriia</taxon>
        <taxon>Flavobacteriales</taxon>
        <taxon>Flavobacteriaceae</taxon>
        <taxon>Psychroserpens</taxon>
    </lineage>
</organism>
<dbReference type="InterPro" id="IPR029058">
    <property type="entry name" value="AB_hydrolase_fold"/>
</dbReference>
<evidence type="ECO:0000259" key="3">
    <source>
        <dbReference type="Pfam" id="PF00561"/>
    </source>
</evidence>
<gene>
    <name evidence="4" type="ORF">ES692_08730</name>
</gene>
<evidence type="ECO:0000313" key="5">
    <source>
        <dbReference type="Proteomes" id="UP000321938"/>
    </source>
</evidence>
<dbReference type="InterPro" id="IPR008220">
    <property type="entry name" value="HAT_MetX-like"/>
</dbReference>
<dbReference type="GO" id="GO:0016787">
    <property type="term" value="F:hydrolase activity"/>
    <property type="evidence" value="ECO:0007669"/>
    <property type="project" value="UniProtKB-KW"/>
</dbReference>
<dbReference type="AlphaFoldDB" id="A0A5C7BA62"/>
<protein>
    <submittedName>
        <fullName evidence="4">Alpha/beta fold hydrolase</fullName>
    </submittedName>
</protein>
<evidence type="ECO:0000256" key="2">
    <source>
        <dbReference type="PIRSR" id="PIRSR000443-1"/>
    </source>
</evidence>
<dbReference type="InterPro" id="IPR000073">
    <property type="entry name" value="AB_hydrolase_1"/>
</dbReference>
<keyword evidence="1" id="KW-0808">Transferase</keyword>
<comment type="caution">
    <text evidence="4">The sequence shown here is derived from an EMBL/GenBank/DDBJ whole genome shotgun (WGS) entry which is preliminary data.</text>
</comment>
<dbReference type="EMBL" id="VOSB01000011">
    <property type="protein sequence ID" value="TXE17639.1"/>
    <property type="molecule type" value="Genomic_DNA"/>
</dbReference>
<feature type="active site" description="Nucleophile" evidence="2">
    <location>
        <position position="127"/>
    </location>
</feature>
<dbReference type="Pfam" id="PF00561">
    <property type="entry name" value="Abhydrolase_1"/>
    <property type="match status" value="1"/>
</dbReference>
<name>A0A5C7BA62_9FLAO</name>
<dbReference type="RefSeq" id="WP_147231594.1">
    <property type="nucleotide sequence ID" value="NZ_VOSB01000011.1"/>
</dbReference>
<accession>A0A5C7BA62</accession>
<dbReference type="GO" id="GO:0009092">
    <property type="term" value="P:homoserine metabolic process"/>
    <property type="evidence" value="ECO:0007669"/>
    <property type="project" value="TreeGrafter"/>
</dbReference>
<dbReference type="PANTHER" id="PTHR32268">
    <property type="entry name" value="HOMOSERINE O-ACETYLTRANSFERASE"/>
    <property type="match status" value="1"/>
</dbReference>
<sequence>MKDLQYITISNYVTQNGKTASIQLSYQTFGQPLYDAPIVLVNHALTGNSNVCGNEGWWNDLIGENKCIDTNAYTVLAFNIPGNGYDGNSNNLIENYKDFTARDIAKLFLEGLKQLEIQKLFAVIGGSVGGAIAWELAALEPDLIYNLIPIATDWKSTDWLIANCHIQDALLNNSREPLVDARMHAMTLYRTPESLTSKFRRSENTKIIFNVESWLNHHGKILNERFNVSAYKLLNQVLRTVDITRGRSSFSAVASRISSNIHIVTINSDLFFKANENWETYVDLKLIKDNVTINEINSIHGHDAFLIEFGQLSKFLAPIFKTEISCNYETVLKKCI</sequence>
<evidence type="ECO:0000313" key="4">
    <source>
        <dbReference type="EMBL" id="TXE17639.1"/>
    </source>
</evidence>
<evidence type="ECO:0000256" key="1">
    <source>
        <dbReference type="ARBA" id="ARBA00022679"/>
    </source>
</evidence>
<reference evidence="4 5" key="1">
    <citation type="submission" date="2019-08" db="EMBL/GenBank/DDBJ databases">
        <title>Genome of Psychroserpens burtonensis ACAM 167.</title>
        <authorList>
            <person name="Bowman J.P."/>
        </authorList>
    </citation>
    <scope>NUCLEOTIDE SEQUENCE [LARGE SCALE GENOMIC DNA]</scope>
    <source>
        <strain evidence="4 5">ACAM 167</strain>
    </source>
</reference>
<feature type="active site" evidence="2">
    <location>
        <position position="302"/>
    </location>
</feature>
<dbReference type="Proteomes" id="UP000321938">
    <property type="component" value="Unassembled WGS sequence"/>
</dbReference>
<dbReference type="Gene3D" id="3.40.50.1820">
    <property type="entry name" value="alpha/beta hydrolase"/>
    <property type="match status" value="1"/>
</dbReference>
<dbReference type="OrthoDB" id="9800754at2"/>
<dbReference type="PIRSF" id="PIRSF000443">
    <property type="entry name" value="Homoser_Ac_trans"/>
    <property type="match status" value="1"/>
</dbReference>
<feature type="domain" description="AB hydrolase-1" evidence="3">
    <location>
        <begin position="37"/>
        <end position="153"/>
    </location>
</feature>
<dbReference type="STRING" id="1123037.GCA_000425305_01606"/>
<dbReference type="GO" id="GO:0009086">
    <property type="term" value="P:methionine biosynthetic process"/>
    <property type="evidence" value="ECO:0007669"/>
    <property type="project" value="TreeGrafter"/>
</dbReference>
<keyword evidence="5" id="KW-1185">Reference proteome</keyword>
<feature type="active site" evidence="2">
    <location>
        <position position="269"/>
    </location>
</feature>
<proteinExistence type="predicted"/>